<protein>
    <submittedName>
        <fullName evidence="2">Uncharacterized protein</fullName>
    </submittedName>
</protein>
<feature type="compositionally biased region" description="Polar residues" evidence="1">
    <location>
        <begin position="218"/>
        <end position="228"/>
    </location>
</feature>
<keyword evidence="3" id="KW-1185">Reference proteome</keyword>
<gene>
    <name evidence="2" type="ORF">BTO18_07170</name>
</gene>
<comment type="caution">
    <text evidence="2">The sequence shown here is derived from an EMBL/GenBank/DDBJ whole genome shotgun (WGS) entry which is preliminary data.</text>
</comment>
<dbReference type="OrthoDB" id="1442826at2"/>
<feature type="compositionally biased region" description="Basic and acidic residues" evidence="1">
    <location>
        <begin position="206"/>
        <end position="217"/>
    </location>
</feature>
<evidence type="ECO:0000313" key="2">
    <source>
        <dbReference type="EMBL" id="PQJ78973.1"/>
    </source>
</evidence>
<dbReference type="Proteomes" id="UP000238882">
    <property type="component" value="Unassembled WGS sequence"/>
</dbReference>
<evidence type="ECO:0000256" key="1">
    <source>
        <dbReference type="SAM" id="MobiDB-lite"/>
    </source>
</evidence>
<organism evidence="2 3">
    <name type="scientific">Polaribacter porphyrae</name>
    <dbReference type="NCBI Taxonomy" id="1137780"/>
    <lineage>
        <taxon>Bacteria</taxon>
        <taxon>Pseudomonadati</taxon>
        <taxon>Bacteroidota</taxon>
        <taxon>Flavobacteriia</taxon>
        <taxon>Flavobacteriales</taxon>
        <taxon>Flavobacteriaceae</taxon>
    </lineage>
</organism>
<evidence type="ECO:0000313" key="3">
    <source>
        <dbReference type="Proteomes" id="UP000238882"/>
    </source>
</evidence>
<feature type="compositionally biased region" description="Polar residues" evidence="1">
    <location>
        <begin position="242"/>
        <end position="254"/>
    </location>
</feature>
<dbReference type="EMBL" id="MSCN01000001">
    <property type="protein sequence ID" value="PQJ78973.1"/>
    <property type="molecule type" value="Genomic_DNA"/>
</dbReference>
<dbReference type="RefSeq" id="WP_105015572.1">
    <property type="nucleotide sequence ID" value="NZ_MSCN01000001.1"/>
</dbReference>
<dbReference type="AlphaFoldDB" id="A0A2S7WN08"/>
<sequence length="254" mass="29661">MQNVNFIKHLKGVFIQFSKDNRLNPTHISLYMALFQLWNINRFAEVFYINREEVMQLSKIGSKSTYHRCIKELSHWKYMIYYPSHNPYKGSKIKMFEFGTSSGQVVVHNSTKNETSSGQALVPIYKHIQTNRNNKNVTKLDQPKNENEVIDFFKKENWPEIEAQKFYNHYQGIGWKVGGKTKIVNWQATAKNWMIKAKEILSSRAGHIERSRDERTNQKSVSQNTDNLNLPPLGESKGAENLKTSKNKNYNEPL</sequence>
<accession>A0A2S7WN08</accession>
<reference evidence="2 3" key="1">
    <citation type="submission" date="2016-12" db="EMBL/GenBank/DDBJ databases">
        <title>Trade-off between light-utilization and light-protection in marine flavobacteria.</title>
        <authorList>
            <person name="Kumagai Y."/>
            <person name="Yoshizawa S."/>
            <person name="Kogure K."/>
            <person name="Iwasaki W."/>
        </authorList>
    </citation>
    <scope>NUCLEOTIDE SEQUENCE [LARGE SCALE GENOMIC DNA]</scope>
    <source>
        <strain evidence="2 3">NBRC 108759</strain>
    </source>
</reference>
<feature type="region of interest" description="Disordered" evidence="1">
    <location>
        <begin position="206"/>
        <end position="254"/>
    </location>
</feature>
<proteinExistence type="predicted"/>
<name>A0A2S7WN08_9FLAO</name>